<gene>
    <name evidence="3" type="ORF">H257_03263</name>
</gene>
<evidence type="ECO:0000259" key="2">
    <source>
        <dbReference type="Pfam" id="PF20681"/>
    </source>
</evidence>
<dbReference type="PANTHER" id="PTHR34409">
    <property type="entry name" value="SET DOMAIN-CONTAINING PROTEIN"/>
    <property type="match status" value="1"/>
</dbReference>
<dbReference type="Pfam" id="PF20681">
    <property type="entry name" value="DUF6818"/>
    <property type="match status" value="1"/>
</dbReference>
<dbReference type="VEuPathDB" id="FungiDB:H257_03263"/>
<dbReference type="AlphaFoldDB" id="W4H0Q1"/>
<name>W4H0Q1_APHAT</name>
<feature type="region of interest" description="Disordered" evidence="1">
    <location>
        <begin position="241"/>
        <end position="269"/>
    </location>
</feature>
<dbReference type="OrthoDB" id="166310at2759"/>
<dbReference type="GeneID" id="20805259"/>
<evidence type="ECO:0000256" key="1">
    <source>
        <dbReference type="SAM" id="MobiDB-lite"/>
    </source>
</evidence>
<feature type="region of interest" description="Disordered" evidence="1">
    <location>
        <begin position="326"/>
        <end position="375"/>
    </location>
</feature>
<dbReference type="EMBL" id="KI913118">
    <property type="protein sequence ID" value="ETV85555.1"/>
    <property type="molecule type" value="Genomic_DNA"/>
</dbReference>
<dbReference type="PANTHER" id="PTHR34409:SF1">
    <property type="entry name" value="MYB-LIKE DOMAIN-CONTAINING PROTEIN"/>
    <property type="match status" value="1"/>
</dbReference>
<feature type="domain" description="DUF6818" evidence="2">
    <location>
        <begin position="109"/>
        <end position="182"/>
    </location>
</feature>
<sequence length="396" mass="45534">MVDKPYRSVVGSIMYLMISTRPDLAYVVQQLSQFLTNPGPVHWQAAKRALRYIRGTIDYGLVLGDLRRQFQKTKMATKAATRAASKRSAPNWNDKDVEILLDCIQDLVPLGHNGWVKVTQQFNAHNNVAFARDWEACKRKFTFLKSVKKPTGDPDCPPLVVRAKRIQRDIDSRAAVEVLGDEGEMNADSLKTYFDQDVDHMTTLDVTPDVNVSESVAEEGDNDDSQMDVTDNVDFKEEIDTSQTFLPLKRQKTSLKEKPNRSGLSQDSLRQLGKRLSKVSEGTPSASSLSAVAKRRQSLDAFIDQAGKQQSASNDMMSMFCLMEDRKEKRQDEREERERQQERQQDIAREEREYQQQLLRDEREERRLSDENEYRARQEQFQMAIMMKLLGDTPKK</sequence>
<accession>W4H0Q1</accession>
<reference evidence="3" key="1">
    <citation type="submission" date="2013-12" db="EMBL/GenBank/DDBJ databases">
        <title>The Genome Sequence of Aphanomyces astaci APO3.</title>
        <authorList>
            <consortium name="The Broad Institute Genomics Platform"/>
            <person name="Russ C."/>
            <person name="Tyler B."/>
            <person name="van West P."/>
            <person name="Dieguez-Uribeondo J."/>
            <person name="Young S.K."/>
            <person name="Zeng Q."/>
            <person name="Gargeya S."/>
            <person name="Fitzgerald M."/>
            <person name="Abouelleil A."/>
            <person name="Alvarado L."/>
            <person name="Chapman S.B."/>
            <person name="Gainer-Dewar J."/>
            <person name="Goldberg J."/>
            <person name="Griggs A."/>
            <person name="Gujja S."/>
            <person name="Hansen M."/>
            <person name="Howarth C."/>
            <person name="Imamovic A."/>
            <person name="Ireland A."/>
            <person name="Larimer J."/>
            <person name="McCowan C."/>
            <person name="Murphy C."/>
            <person name="Pearson M."/>
            <person name="Poon T.W."/>
            <person name="Priest M."/>
            <person name="Roberts A."/>
            <person name="Saif S."/>
            <person name="Shea T."/>
            <person name="Sykes S."/>
            <person name="Wortman J."/>
            <person name="Nusbaum C."/>
            <person name="Birren B."/>
        </authorList>
    </citation>
    <scope>NUCLEOTIDE SEQUENCE [LARGE SCALE GENOMIC DNA]</scope>
    <source>
        <strain evidence="3">APO3</strain>
    </source>
</reference>
<protein>
    <recommendedName>
        <fullName evidence="2">DUF6818 domain-containing protein</fullName>
    </recommendedName>
</protein>
<dbReference type="STRING" id="112090.W4H0Q1"/>
<dbReference type="InterPro" id="IPR049203">
    <property type="entry name" value="DUF6818"/>
</dbReference>
<evidence type="ECO:0000313" key="3">
    <source>
        <dbReference type="EMBL" id="ETV85555.1"/>
    </source>
</evidence>
<dbReference type="RefSeq" id="XP_009825573.1">
    <property type="nucleotide sequence ID" value="XM_009827271.1"/>
</dbReference>
<organism evidence="3">
    <name type="scientific">Aphanomyces astaci</name>
    <name type="common">Crayfish plague agent</name>
    <dbReference type="NCBI Taxonomy" id="112090"/>
    <lineage>
        <taxon>Eukaryota</taxon>
        <taxon>Sar</taxon>
        <taxon>Stramenopiles</taxon>
        <taxon>Oomycota</taxon>
        <taxon>Saprolegniomycetes</taxon>
        <taxon>Saprolegniales</taxon>
        <taxon>Verrucalvaceae</taxon>
        <taxon>Aphanomyces</taxon>
    </lineage>
</organism>
<proteinExistence type="predicted"/>